<evidence type="ECO:0000313" key="2">
    <source>
        <dbReference type="Proteomes" id="UP001174136"/>
    </source>
</evidence>
<sequence length="113" mass="12608">MDKLIKPAEPIIPFGAVEPSWQEVNNFLKKARGKSAPGINGILYKVGWLLKGSFIPKEENSTEIKQFCTISLLNVEGKICFRILDTSVISKIIEDAKRNHGDLTALWLNLINA</sequence>
<keyword evidence="2" id="KW-1185">Reference proteome</keyword>
<name>A0AA47MAS4_MERPO</name>
<comment type="caution">
    <text evidence="1">The sequence shown here is derived from an EMBL/GenBank/DDBJ whole genome shotgun (WGS) entry which is preliminary data.</text>
</comment>
<protein>
    <submittedName>
        <fullName evidence="1">Uncharacterized protein</fullName>
    </submittedName>
</protein>
<dbReference type="Proteomes" id="UP001174136">
    <property type="component" value="Unassembled WGS sequence"/>
</dbReference>
<reference evidence="1" key="1">
    <citation type="journal article" date="2023" name="Front. Mar. Sci.">
        <title>A new Merluccius polli reference genome to investigate the effects of global change in West African waters.</title>
        <authorList>
            <person name="Mateo J.L."/>
            <person name="Blanco-Fernandez C."/>
            <person name="Garcia-Vazquez E."/>
            <person name="Machado-Schiaffino G."/>
        </authorList>
    </citation>
    <scope>NUCLEOTIDE SEQUENCE</scope>
    <source>
        <strain evidence="1">C29</strain>
        <tissue evidence="1">Fin</tissue>
    </source>
</reference>
<proteinExistence type="predicted"/>
<evidence type="ECO:0000313" key="1">
    <source>
        <dbReference type="EMBL" id="KAK0136844.1"/>
    </source>
</evidence>
<organism evidence="1 2">
    <name type="scientific">Merluccius polli</name>
    <name type="common">Benguela hake</name>
    <name type="synonym">Merluccius cadenati</name>
    <dbReference type="NCBI Taxonomy" id="89951"/>
    <lineage>
        <taxon>Eukaryota</taxon>
        <taxon>Metazoa</taxon>
        <taxon>Chordata</taxon>
        <taxon>Craniata</taxon>
        <taxon>Vertebrata</taxon>
        <taxon>Euteleostomi</taxon>
        <taxon>Actinopterygii</taxon>
        <taxon>Neopterygii</taxon>
        <taxon>Teleostei</taxon>
        <taxon>Neoteleostei</taxon>
        <taxon>Acanthomorphata</taxon>
        <taxon>Zeiogadaria</taxon>
        <taxon>Gadariae</taxon>
        <taxon>Gadiformes</taxon>
        <taxon>Gadoidei</taxon>
        <taxon>Merlucciidae</taxon>
        <taxon>Merluccius</taxon>
    </lineage>
</organism>
<accession>A0AA47MAS4</accession>
<dbReference type="AlphaFoldDB" id="A0AA47MAS4"/>
<gene>
    <name evidence="1" type="ORF">N1851_026973</name>
</gene>
<dbReference type="EMBL" id="JAOPHQ010005124">
    <property type="protein sequence ID" value="KAK0136844.1"/>
    <property type="molecule type" value="Genomic_DNA"/>
</dbReference>